<dbReference type="SUPFAM" id="SSF47413">
    <property type="entry name" value="lambda repressor-like DNA-binding domains"/>
    <property type="match status" value="1"/>
</dbReference>
<organism evidence="3 4">
    <name type="scientific">Litchfieldia salsa</name>
    <dbReference type="NCBI Taxonomy" id="930152"/>
    <lineage>
        <taxon>Bacteria</taxon>
        <taxon>Bacillati</taxon>
        <taxon>Bacillota</taxon>
        <taxon>Bacilli</taxon>
        <taxon>Bacillales</taxon>
        <taxon>Bacillaceae</taxon>
        <taxon>Litchfieldia</taxon>
    </lineage>
</organism>
<dbReference type="InterPro" id="IPR010982">
    <property type="entry name" value="Lambda_DNA-bd_dom_sf"/>
</dbReference>
<evidence type="ECO:0000259" key="2">
    <source>
        <dbReference type="PROSITE" id="PS50943"/>
    </source>
</evidence>
<keyword evidence="1" id="KW-0238">DNA-binding</keyword>
<dbReference type="OrthoDB" id="1809600at2"/>
<proteinExistence type="predicted"/>
<gene>
    <name evidence="3" type="ORF">SAMN05216565_107123</name>
</gene>
<feature type="domain" description="HTH cro/C1-type" evidence="2">
    <location>
        <begin position="8"/>
        <end position="63"/>
    </location>
</feature>
<keyword evidence="4" id="KW-1185">Reference proteome</keyword>
<dbReference type="InterPro" id="IPR001387">
    <property type="entry name" value="Cro/C1-type_HTH"/>
</dbReference>
<accession>A0A1H0VPR3</accession>
<dbReference type="PANTHER" id="PTHR46558:SF4">
    <property type="entry name" value="DNA-BIDING PHAGE PROTEIN"/>
    <property type="match status" value="1"/>
</dbReference>
<dbReference type="STRING" id="930152.SAMN05216565_107123"/>
<dbReference type="GO" id="GO:0003677">
    <property type="term" value="F:DNA binding"/>
    <property type="evidence" value="ECO:0007669"/>
    <property type="project" value="UniProtKB-KW"/>
</dbReference>
<sequence>MKKIGEQIKAIRNNKGLTQSFVAKQLGYKSPSMLSEIESGKKGLDANKVPLVAKILGVEIEELFFEENILDTRILEPA</sequence>
<evidence type="ECO:0000256" key="1">
    <source>
        <dbReference type="ARBA" id="ARBA00023125"/>
    </source>
</evidence>
<dbReference type="Pfam" id="PF01381">
    <property type="entry name" value="HTH_3"/>
    <property type="match status" value="1"/>
</dbReference>
<name>A0A1H0VPR3_9BACI</name>
<dbReference type="PANTHER" id="PTHR46558">
    <property type="entry name" value="TRACRIPTIONAL REGULATORY PROTEIN-RELATED-RELATED"/>
    <property type="match status" value="1"/>
</dbReference>
<dbReference type="CDD" id="cd00093">
    <property type="entry name" value="HTH_XRE"/>
    <property type="match status" value="1"/>
</dbReference>
<dbReference type="PROSITE" id="PS50943">
    <property type="entry name" value="HTH_CROC1"/>
    <property type="match status" value="1"/>
</dbReference>
<reference evidence="4" key="1">
    <citation type="submission" date="2016-10" db="EMBL/GenBank/DDBJ databases">
        <authorList>
            <person name="Varghese N."/>
            <person name="Submissions S."/>
        </authorList>
    </citation>
    <scope>NUCLEOTIDE SEQUENCE [LARGE SCALE GENOMIC DNA]</scope>
    <source>
        <strain evidence="4">IBRC-M10078</strain>
    </source>
</reference>
<dbReference type="RefSeq" id="WP_090855805.1">
    <property type="nucleotide sequence ID" value="NZ_FNJU01000007.1"/>
</dbReference>
<dbReference type="EMBL" id="FNJU01000007">
    <property type="protein sequence ID" value="SDP80324.1"/>
    <property type="molecule type" value="Genomic_DNA"/>
</dbReference>
<dbReference type="AlphaFoldDB" id="A0A1H0VPR3"/>
<evidence type="ECO:0000313" key="3">
    <source>
        <dbReference type="EMBL" id="SDP80324.1"/>
    </source>
</evidence>
<dbReference type="SMART" id="SM00530">
    <property type="entry name" value="HTH_XRE"/>
    <property type="match status" value="1"/>
</dbReference>
<protein>
    <submittedName>
        <fullName evidence="3">Helix-turn-helix domain-containing protein</fullName>
    </submittedName>
</protein>
<dbReference type="Proteomes" id="UP000199159">
    <property type="component" value="Unassembled WGS sequence"/>
</dbReference>
<evidence type="ECO:0000313" key="4">
    <source>
        <dbReference type="Proteomes" id="UP000199159"/>
    </source>
</evidence>
<dbReference type="Gene3D" id="1.10.260.40">
    <property type="entry name" value="lambda repressor-like DNA-binding domains"/>
    <property type="match status" value="1"/>
</dbReference>